<dbReference type="AlphaFoldDB" id="A0A2T3Z2Y3"/>
<gene>
    <name evidence="5" type="ORF">M441DRAFT_170805</name>
</gene>
<feature type="region of interest" description="Disordered" evidence="2">
    <location>
        <begin position="1"/>
        <end position="29"/>
    </location>
</feature>
<comment type="similarity">
    <text evidence="1">Belongs to the MAD2 family.</text>
</comment>
<dbReference type="SUPFAM" id="SSF56019">
    <property type="entry name" value="The spindle assembly checkpoint protein mad2"/>
    <property type="match status" value="1"/>
</dbReference>
<evidence type="ECO:0000259" key="4">
    <source>
        <dbReference type="PROSITE" id="PS50815"/>
    </source>
</evidence>
<sequence>MSASVSPPAHRQRDQHHNQPRPDQASSSGPSLPLLAAAPLLSSFTSFLTIAIHSLLYHRNLYPSASFLTARAFNLPVHQSRHPAVCAWINDAVSAISNQLNAGAVKRIVFVVHSASSSSKVRERWVFDVERFPAWGLKNEAAAAAAAADSEAPTSHQQPEDEEDNDSEEGEDEEAAAEVQDALNWADIHEALRGALQRLAYAAQGAEKLPEGCTFTLALELRDEAEAPIGHPQPWIPSEPNLQPPTKQKPYQGESLKGTATKPVRSVRADPLFFECWMEQGSPEPEVVNSNSTGGIVTSTSSGSIPQS</sequence>
<feature type="region of interest" description="Disordered" evidence="2">
    <location>
        <begin position="143"/>
        <end position="177"/>
    </location>
</feature>
<keyword evidence="3" id="KW-1133">Transmembrane helix</keyword>
<name>A0A2T3Z2Y3_TRIA4</name>
<dbReference type="OrthoDB" id="21254at2759"/>
<dbReference type="STRING" id="1042311.A0A2T3Z2Y3"/>
<feature type="domain" description="HORMA" evidence="4">
    <location>
        <begin position="38"/>
        <end position="278"/>
    </location>
</feature>
<organism evidence="5 6">
    <name type="scientific">Trichoderma asperellum (strain ATCC 204424 / CBS 433.97 / NBRC 101777)</name>
    <dbReference type="NCBI Taxonomy" id="1042311"/>
    <lineage>
        <taxon>Eukaryota</taxon>
        <taxon>Fungi</taxon>
        <taxon>Dikarya</taxon>
        <taxon>Ascomycota</taxon>
        <taxon>Pezizomycotina</taxon>
        <taxon>Sordariomycetes</taxon>
        <taxon>Hypocreomycetidae</taxon>
        <taxon>Hypocreales</taxon>
        <taxon>Hypocreaceae</taxon>
        <taxon>Trichoderma</taxon>
    </lineage>
</organism>
<dbReference type="InterPro" id="IPR045091">
    <property type="entry name" value="Mad2-like"/>
</dbReference>
<feature type="compositionally biased region" description="Low complexity" evidence="2">
    <location>
        <begin position="289"/>
        <end position="308"/>
    </location>
</feature>
<feature type="compositionally biased region" description="Acidic residues" evidence="2">
    <location>
        <begin position="160"/>
        <end position="176"/>
    </location>
</feature>
<dbReference type="Gene3D" id="3.30.900.10">
    <property type="entry name" value="HORMA domain"/>
    <property type="match status" value="1"/>
</dbReference>
<proteinExistence type="inferred from homology"/>
<dbReference type="PANTHER" id="PTHR11842:SF10">
    <property type="entry name" value="MITOTIC SPINDLE ASSEMBLY CHECKPOINT PROTEIN MAD2B"/>
    <property type="match status" value="1"/>
</dbReference>
<dbReference type="InterPro" id="IPR003511">
    <property type="entry name" value="HORMA_dom"/>
</dbReference>
<keyword evidence="3" id="KW-0812">Transmembrane</keyword>
<keyword evidence="3" id="KW-0472">Membrane</keyword>
<reference evidence="5 6" key="1">
    <citation type="submission" date="2016-07" db="EMBL/GenBank/DDBJ databases">
        <title>Multiple horizontal gene transfer events from other fungi enriched the ability of initially mycotrophic Trichoderma (Ascomycota) to feed on dead plant biomass.</title>
        <authorList>
            <consortium name="DOE Joint Genome Institute"/>
            <person name="Aerts A."/>
            <person name="Atanasova L."/>
            <person name="Chenthamara K."/>
            <person name="Zhang J."/>
            <person name="Grujic M."/>
            <person name="Henrissat B."/>
            <person name="Kuo A."/>
            <person name="Salamov A."/>
            <person name="Lipzen A."/>
            <person name="Labutti K."/>
            <person name="Barry K."/>
            <person name="Miao Y."/>
            <person name="Rahimi M.J."/>
            <person name="Shen Q."/>
            <person name="Grigoriev I.V."/>
            <person name="Kubicek C.P."/>
            <person name="Druzhinina I.S."/>
        </authorList>
    </citation>
    <scope>NUCLEOTIDE SEQUENCE [LARGE SCALE GENOMIC DNA]</scope>
    <source>
        <strain evidence="5 6">CBS 433.97</strain>
    </source>
</reference>
<protein>
    <recommendedName>
        <fullName evidence="4">HORMA domain-containing protein</fullName>
    </recommendedName>
</protein>
<keyword evidence="6" id="KW-1185">Reference proteome</keyword>
<dbReference type="GO" id="GO:0016035">
    <property type="term" value="C:zeta DNA polymerase complex"/>
    <property type="evidence" value="ECO:0007669"/>
    <property type="project" value="TreeGrafter"/>
</dbReference>
<evidence type="ECO:0000256" key="1">
    <source>
        <dbReference type="ARBA" id="ARBA00010348"/>
    </source>
</evidence>
<dbReference type="InterPro" id="IPR036570">
    <property type="entry name" value="HORMA_dom_sf"/>
</dbReference>
<evidence type="ECO:0000313" key="6">
    <source>
        <dbReference type="Proteomes" id="UP000240493"/>
    </source>
</evidence>
<accession>A0A2T3Z2Y3</accession>
<evidence type="ECO:0000256" key="3">
    <source>
        <dbReference type="SAM" id="Phobius"/>
    </source>
</evidence>
<dbReference type="PROSITE" id="PS50815">
    <property type="entry name" value="HORMA"/>
    <property type="match status" value="1"/>
</dbReference>
<dbReference type="Proteomes" id="UP000240493">
    <property type="component" value="Unassembled WGS sequence"/>
</dbReference>
<feature type="transmembrane region" description="Helical" evidence="3">
    <location>
        <begin position="34"/>
        <end position="57"/>
    </location>
</feature>
<evidence type="ECO:0000256" key="2">
    <source>
        <dbReference type="SAM" id="MobiDB-lite"/>
    </source>
</evidence>
<dbReference type="Pfam" id="PF02301">
    <property type="entry name" value="HORMA"/>
    <property type="match status" value="1"/>
</dbReference>
<evidence type="ECO:0000313" key="5">
    <source>
        <dbReference type="EMBL" id="PTB39167.1"/>
    </source>
</evidence>
<dbReference type="EMBL" id="KZ679264">
    <property type="protein sequence ID" value="PTB39167.1"/>
    <property type="molecule type" value="Genomic_DNA"/>
</dbReference>
<dbReference type="PANTHER" id="PTHR11842">
    <property type="entry name" value="MITOTIC SPINDLE ASSEMBLY CHECKPOINT PROTEIN MAD2"/>
    <property type="match status" value="1"/>
</dbReference>
<feature type="region of interest" description="Disordered" evidence="2">
    <location>
        <begin position="283"/>
        <end position="308"/>
    </location>
</feature>
<feature type="region of interest" description="Disordered" evidence="2">
    <location>
        <begin position="230"/>
        <end position="262"/>
    </location>
</feature>